<name>A0ABR6KP64_9BACT</name>
<dbReference type="RefSeq" id="WP_229801044.1">
    <property type="nucleotide sequence ID" value="NZ_BMPB01000007.1"/>
</dbReference>
<dbReference type="SUPFAM" id="SSF51445">
    <property type="entry name" value="(Trans)glycosidases"/>
    <property type="match status" value="1"/>
</dbReference>
<dbReference type="InterPro" id="IPR036156">
    <property type="entry name" value="Beta-gal/glucu_dom_sf"/>
</dbReference>
<dbReference type="Pfam" id="PF02837">
    <property type="entry name" value="Glyco_hydro_2_N"/>
    <property type="match status" value="1"/>
</dbReference>
<feature type="domain" description="F5/8 type C" evidence="4">
    <location>
        <begin position="726"/>
        <end position="845"/>
    </location>
</feature>
<dbReference type="PROSITE" id="PS50022">
    <property type="entry name" value="FA58C_3"/>
    <property type="match status" value="1"/>
</dbReference>
<dbReference type="PANTHER" id="PTHR42732:SF1">
    <property type="entry name" value="BETA-MANNOSIDASE"/>
    <property type="match status" value="1"/>
</dbReference>
<proteinExistence type="inferred from homology"/>
<evidence type="ECO:0000313" key="5">
    <source>
        <dbReference type="EMBL" id="MBB4623164.1"/>
    </source>
</evidence>
<dbReference type="SUPFAM" id="SSF49303">
    <property type="entry name" value="beta-Galactosidase/glucuronidase domain"/>
    <property type="match status" value="1"/>
</dbReference>
<dbReference type="Gene3D" id="2.60.120.260">
    <property type="entry name" value="Galactose-binding domain-like"/>
    <property type="match status" value="2"/>
</dbReference>
<gene>
    <name evidence="5" type="ORF">GGQ57_003076</name>
</gene>
<dbReference type="PRINTS" id="PR00132">
    <property type="entry name" value="GLHYDRLASE2"/>
</dbReference>
<accession>A0ABR6KP64</accession>
<dbReference type="EMBL" id="JACHOC010000006">
    <property type="protein sequence ID" value="MBB4623164.1"/>
    <property type="molecule type" value="Genomic_DNA"/>
</dbReference>
<dbReference type="SUPFAM" id="SSF49373">
    <property type="entry name" value="Invasin/intimin cell-adhesion fragments"/>
    <property type="match status" value="1"/>
</dbReference>
<evidence type="ECO:0000256" key="2">
    <source>
        <dbReference type="ARBA" id="ARBA00022801"/>
    </source>
</evidence>
<dbReference type="Pfam" id="PF00754">
    <property type="entry name" value="F5_F8_type_C"/>
    <property type="match status" value="1"/>
</dbReference>
<comment type="similarity">
    <text evidence="1">Belongs to the glycosyl hydrolase 2 family.</text>
</comment>
<dbReference type="Proteomes" id="UP000533637">
    <property type="component" value="Unassembled WGS sequence"/>
</dbReference>
<dbReference type="Pfam" id="PF00703">
    <property type="entry name" value="Glyco_hydro_2"/>
    <property type="match status" value="1"/>
</dbReference>
<dbReference type="InterPro" id="IPR008964">
    <property type="entry name" value="Invasin/intimin_cell_adhesion"/>
</dbReference>
<dbReference type="InterPro" id="IPR051913">
    <property type="entry name" value="GH2_Domain-Containing"/>
</dbReference>
<organism evidence="5 6">
    <name type="scientific">Parabacteroides faecis</name>
    <dbReference type="NCBI Taxonomy" id="1217282"/>
    <lineage>
        <taxon>Bacteria</taxon>
        <taxon>Pseudomonadati</taxon>
        <taxon>Bacteroidota</taxon>
        <taxon>Bacteroidia</taxon>
        <taxon>Bacteroidales</taxon>
        <taxon>Tannerellaceae</taxon>
        <taxon>Parabacteroides</taxon>
    </lineage>
</organism>
<dbReference type="InterPro" id="IPR008979">
    <property type="entry name" value="Galactose-bd-like_sf"/>
</dbReference>
<protein>
    <recommendedName>
        <fullName evidence="4">F5/8 type C domain-containing protein</fullName>
    </recommendedName>
</protein>
<dbReference type="InterPro" id="IPR017853">
    <property type="entry name" value="GH"/>
</dbReference>
<evidence type="ECO:0000313" key="6">
    <source>
        <dbReference type="Proteomes" id="UP000533637"/>
    </source>
</evidence>
<dbReference type="InterPro" id="IPR000421">
    <property type="entry name" value="FA58C"/>
</dbReference>
<keyword evidence="6" id="KW-1185">Reference proteome</keyword>
<dbReference type="Pfam" id="PF02836">
    <property type="entry name" value="Glyco_hydro_2_C"/>
    <property type="match status" value="1"/>
</dbReference>
<dbReference type="InterPro" id="IPR006104">
    <property type="entry name" value="Glyco_hydro_2_N"/>
</dbReference>
<dbReference type="Gene3D" id="3.20.20.80">
    <property type="entry name" value="Glycosidases"/>
    <property type="match status" value="1"/>
</dbReference>
<dbReference type="PANTHER" id="PTHR42732">
    <property type="entry name" value="BETA-GALACTOSIDASE"/>
    <property type="match status" value="1"/>
</dbReference>
<keyword evidence="3" id="KW-0326">Glycosidase</keyword>
<keyword evidence="2" id="KW-0378">Hydrolase</keyword>
<evidence type="ECO:0000259" key="4">
    <source>
        <dbReference type="PROSITE" id="PS50022"/>
    </source>
</evidence>
<comment type="caution">
    <text evidence="5">The sequence shown here is derived from an EMBL/GenBank/DDBJ whole genome shotgun (WGS) entry which is preliminary data.</text>
</comment>
<dbReference type="Gene3D" id="2.60.40.10">
    <property type="entry name" value="Immunoglobulins"/>
    <property type="match status" value="2"/>
</dbReference>
<dbReference type="InterPro" id="IPR006102">
    <property type="entry name" value="Ig-like_GH2"/>
</dbReference>
<dbReference type="InterPro" id="IPR006101">
    <property type="entry name" value="Glyco_hydro_2"/>
</dbReference>
<dbReference type="InterPro" id="IPR013783">
    <property type="entry name" value="Ig-like_fold"/>
</dbReference>
<reference evidence="5 6" key="1">
    <citation type="submission" date="2020-08" db="EMBL/GenBank/DDBJ databases">
        <title>Genomic Encyclopedia of Type Strains, Phase IV (KMG-IV): sequencing the most valuable type-strain genomes for metagenomic binning, comparative biology and taxonomic classification.</title>
        <authorList>
            <person name="Goeker M."/>
        </authorList>
    </citation>
    <scope>NUCLEOTIDE SEQUENCE [LARGE SCALE GENOMIC DNA]</scope>
    <source>
        <strain evidence="5 6">DSM 102983</strain>
    </source>
</reference>
<dbReference type="SUPFAM" id="SSF49785">
    <property type="entry name" value="Galactose-binding domain-like"/>
    <property type="match status" value="2"/>
</dbReference>
<evidence type="ECO:0000256" key="3">
    <source>
        <dbReference type="ARBA" id="ARBA00023295"/>
    </source>
</evidence>
<dbReference type="InterPro" id="IPR006103">
    <property type="entry name" value="Glyco_hydro_2_cat"/>
</dbReference>
<sequence length="866" mass="96559">MNKKTLVTIIFFLQIMICWNLNAAPVRQQINLNRGWLFTLGDVEEAEQTSFSDQSWEQVNLPHSFSLPYFMWKSVYNGYGWYRKTIEMPAAWKGKQVSVEFEGIFIQSEVFLNGQRVGEHTGGYTGFCYDLTPFLKPGKNILAVRVNNLWKADVAPRAGDHQFSGGIYRDVYLHITDPLHVAWCGTFITTPEVSKSSASFRAETEIRNDHARPQQFTIRTEIVSPKGKIVSKAETKETLEAGSSRIFTQYPASIIDPALWHPDSPNLYKAVTTIQQGNKVTDRKETVFGIRWFEWTADKGFFLNGEHFYLLGANVHQDHAGWGDAVTNAGFRRDIQMMKDCGFNTIRGSHYPHDPSFAQACDEIGILFFPENAFWGMGGGSGDRDGWGTPSSGCYPPNPEDQDRFDRSVLYQLKELIRINRNSPSITAWSMSNEPFFTDASTNERMKQLLNKATDSTHVWDPTRLVAIGGSQRKGVDKLGKNQIAFYNGDGAGFLNPGVPSMVSEYGSVTTHRPGTFEPGWADLKDGFNRPEWRGGQVIWCGFDHGTVGGTGLAIMGLVDYFRIPKRSWYWYREAYAKGNRNPVEPQWPESGIPAKIGLSADKTTIAAPDGTDDVHILISLLDASGKPVSNEIPVKLSVLSGPGEFPTGSSIQFMPPSEEETSDITIRDGKAAIEFRSYYAGTTIIEASAEGLPASTLTIRTLGQPTWESAGRPKVADRPYKRYIAPKKEEPVNELLLAVNRPSFVSSTAELSSRTLSNDGDDQTAWFADPSDKAAWWKLDLEASYDLNAIELVFPTVDIHQYVIEVSSDNQSWITVSNQRTSNKKEKKQRIDGDLGKNIRFVRISFISGNAGLSEVKVGGNPTNL</sequence>
<evidence type="ECO:0000256" key="1">
    <source>
        <dbReference type="ARBA" id="ARBA00007401"/>
    </source>
</evidence>